<accession>A0A7J6LLM2</accession>
<feature type="compositionally biased region" description="Polar residues" evidence="1">
    <location>
        <begin position="621"/>
        <end position="630"/>
    </location>
</feature>
<sequence length="652" mass="72450">MVVFASKTWRNLTDKVIGVKAISSDPLEKQRAALLDHAAKAQAFHQQLVKLLNLTDQVATTQTEIIKQSRNIIAPSKDDESSTPSSTTDSGYAPAISIFADQLSRCHQSTQASRPQLQVAVGEAQKLSQRNTDLQQKLKDRDRAYADLDHYNHKIEDLKADATKRSKKDPKAEDRLSRNVEKHRMAQESFIKLDNQVRAEMSQLLEGKEADFAKIIAEYSRYLGVTASAGMQGISVFTDQVPIMVRQQAERDEDPFPFHSQNSGGSLVNQVSGIAPYKKYLKASQSMISGYLSSSSLLSVKMRGVRRMRGDPLENERVLASDFFERCKIFNATVENLSKIMEDLASVNNDLVESSKTFFPDDNVYAPLRCTISEALDHLKVAIRARGNSLEGMKFASRQLMKQGSDISVMLQDRDRAHSLMEHYDVKVAKMKKSNKTAAEKVDRNNLKHSVATHSFEEMDRQARNKLCGVNAEREKEFIILLGLLSSYLASMMKEMQECTLPLATIHSRAKRIYDAGSIEEGANPFPCPSANPFDEVNADDLYQPAVCEQQLSHIPAASVNTVISHPSVEVKQKTPTACQSGTPAVDMVTPTTVKDLSHEGDGEEYDPDAIMEEETIRMSEANSAGSPPESSVKVEPTPTKKKNRFMKLVAG</sequence>
<feature type="region of interest" description="Disordered" evidence="1">
    <location>
        <begin position="159"/>
        <end position="178"/>
    </location>
</feature>
<proteinExistence type="predicted"/>
<keyword evidence="3" id="KW-1185">Reference proteome</keyword>
<evidence type="ECO:0000313" key="2">
    <source>
        <dbReference type="EMBL" id="KAF4660169.1"/>
    </source>
</evidence>
<organism evidence="2 3">
    <name type="scientific">Perkinsus chesapeaki</name>
    <name type="common">Clam parasite</name>
    <name type="synonym">Perkinsus andrewsi</name>
    <dbReference type="NCBI Taxonomy" id="330153"/>
    <lineage>
        <taxon>Eukaryota</taxon>
        <taxon>Sar</taxon>
        <taxon>Alveolata</taxon>
        <taxon>Perkinsozoa</taxon>
        <taxon>Perkinsea</taxon>
        <taxon>Perkinsida</taxon>
        <taxon>Perkinsidae</taxon>
        <taxon>Perkinsus</taxon>
    </lineage>
</organism>
<dbReference type="AlphaFoldDB" id="A0A7J6LLM2"/>
<feature type="region of interest" description="Disordered" evidence="1">
    <location>
        <begin position="617"/>
        <end position="652"/>
    </location>
</feature>
<dbReference type="InterPro" id="IPR027267">
    <property type="entry name" value="AH/BAR_dom_sf"/>
</dbReference>
<dbReference type="EMBL" id="JAAPAO010000424">
    <property type="protein sequence ID" value="KAF4660169.1"/>
    <property type="molecule type" value="Genomic_DNA"/>
</dbReference>
<evidence type="ECO:0000313" key="3">
    <source>
        <dbReference type="Proteomes" id="UP000591131"/>
    </source>
</evidence>
<feature type="region of interest" description="Disordered" evidence="1">
    <location>
        <begin position="71"/>
        <end position="91"/>
    </location>
</feature>
<name>A0A7J6LLM2_PERCH</name>
<comment type="caution">
    <text evidence="2">The sequence shown here is derived from an EMBL/GenBank/DDBJ whole genome shotgun (WGS) entry which is preliminary data.</text>
</comment>
<protein>
    <submittedName>
        <fullName evidence="2">Uncharacterized protein</fullName>
    </submittedName>
</protein>
<reference evidence="2 3" key="1">
    <citation type="submission" date="2020-04" db="EMBL/GenBank/DDBJ databases">
        <title>Perkinsus chesapeaki whole genome sequence.</title>
        <authorList>
            <person name="Bogema D.R."/>
        </authorList>
    </citation>
    <scope>NUCLEOTIDE SEQUENCE [LARGE SCALE GENOMIC DNA]</scope>
    <source>
        <strain evidence="2">ATCC PRA-425</strain>
    </source>
</reference>
<dbReference type="Proteomes" id="UP000591131">
    <property type="component" value="Unassembled WGS sequence"/>
</dbReference>
<gene>
    <name evidence="2" type="ORF">FOL47_007277</name>
</gene>
<dbReference type="Gene3D" id="1.20.1270.60">
    <property type="entry name" value="Arfaptin homology (AH) domain/BAR domain"/>
    <property type="match status" value="2"/>
</dbReference>
<dbReference type="SUPFAM" id="SSF103657">
    <property type="entry name" value="BAR/IMD domain-like"/>
    <property type="match status" value="1"/>
</dbReference>
<evidence type="ECO:0000256" key="1">
    <source>
        <dbReference type="SAM" id="MobiDB-lite"/>
    </source>
</evidence>